<comment type="similarity">
    <text evidence="6">Belongs to the Vsr family.</text>
</comment>
<dbReference type="Proteomes" id="UP000233565">
    <property type="component" value="Unassembled WGS sequence"/>
</dbReference>
<keyword evidence="4" id="KW-0378">Hydrolase</keyword>
<evidence type="ECO:0000256" key="4">
    <source>
        <dbReference type="ARBA" id="ARBA00022801"/>
    </source>
</evidence>
<accession>A0ABX4QUQ0</accession>
<dbReference type="CDD" id="cd00221">
    <property type="entry name" value="Vsr"/>
    <property type="match status" value="1"/>
</dbReference>
<evidence type="ECO:0000313" key="8">
    <source>
        <dbReference type="Proteomes" id="UP000233565"/>
    </source>
</evidence>
<evidence type="ECO:0000313" key="7">
    <source>
        <dbReference type="EMBL" id="PKH38048.1"/>
    </source>
</evidence>
<dbReference type="Pfam" id="PF03852">
    <property type="entry name" value="Vsr"/>
    <property type="match status" value="1"/>
</dbReference>
<name>A0ABX4QUQ0_9ACTN</name>
<evidence type="ECO:0000256" key="1">
    <source>
        <dbReference type="ARBA" id="ARBA00022722"/>
    </source>
</evidence>
<dbReference type="NCBIfam" id="TIGR00632">
    <property type="entry name" value="vsr"/>
    <property type="match status" value="1"/>
</dbReference>
<evidence type="ECO:0000256" key="5">
    <source>
        <dbReference type="ARBA" id="ARBA00023204"/>
    </source>
</evidence>
<dbReference type="GO" id="GO:0004519">
    <property type="term" value="F:endonuclease activity"/>
    <property type="evidence" value="ECO:0007669"/>
    <property type="project" value="UniProtKB-KW"/>
</dbReference>
<dbReference type="Gene3D" id="3.40.960.10">
    <property type="entry name" value="VSR Endonuclease"/>
    <property type="match status" value="1"/>
</dbReference>
<keyword evidence="5" id="KW-0234">DNA repair</keyword>
<keyword evidence="3" id="KW-0227">DNA damage</keyword>
<comment type="caution">
    <text evidence="7">The sequence shown here is derived from an EMBL/GenBank/DDBJ whole genome shotgun (WGS) entry which is preliminary data.</text>
</comment>
<keyword evidence="8" id="KW-1185">Reference proteome</keyword>
<evidence type="ECO:0000256" key="6">
    <source>
        <dbReference type="ARBA" id="ARBA00029466"/>
    </source>
</evidence>
<gene>
    <name evidence="7" type="ORF">CXG46_19110</name>
</gene>
<organism evidence="7 8">
    <name type="scientific">Nocardioides alpinus</name>
    <dbReference type="NCBI Taxonomy" id="748909"/>
    <lineage>
        <taxon>Bacteria</taxon>
        <taxon>Bacillati</taxon>
        <taxon>Actinomycetota</taxon>
        <taxon>Actinomycetes</taxon>
        <taxon>Propionibacteriales</taxon>
        <taxon>Nocardioidaceae</taxon>
        <taxon>Nocardioides</taxon>
    </lineage>
</organism>
<sequence length="124" mass="14492">MRRFRSRDTLPEVEVRRALHASGLRFRLHTAVPEHPRRTIDVAFPRQKVAVFIDGCYWHACPEHGKVPARNAGWWAEKLRRNVERDMETNVTLRRNGWTVIRVWEHEHPAAVAEQVGRAVRGAK</sequence>
<keyword evidence="1" id="KW-0540">Nuclease</keyword>
<dbReference type="InterPro" id="IPR004603">
    <property type="entry name" value="DNA_mismatch_endonuc_vsr"/>
</dbReference>
<dbReference type="EMBL" id="PJBV01000035">
    <property type="protein sequence ID" value="PKH38048.1"/>
    <property type="molecule type" value="Genomic_DNA"/>
</dbReference>
<dbReference type="InterPro" id="IPR011335">
    <property type="entry name" value="Restrct_endonuc-II-like"/>
</dbReference>
<proteinExistence type="inferred from homology"/>
<protein>
    <submittedName>
        <fullName evidence="7">Very short patch repair endonuclease</fullName>
    </submittedName>
</protein>
<evidence type="ECO:0000256" key="2">
    <source>
        <dbReference type="ARBA" id="ARBA00022759"/>
    </source>
</evidence>
<dbReference type="SUPFAM" id="SSF52980">
    <property type="entry name" value="Restriction endonuclease-like"/>
    <property type="match status" value="1"/>
</dbReference>
<reference evidence="7 8" key="1">
    <citation type="submission" date="2017-12" db="EMBL/GenBank/DDBJ databases">
        <title>Pharmacopeia of the Arctic Ocean.</title>
        <authorList>
            <person name="Collins E."/>
            <person name="Ducluzeau A.-L."/>
        </authorList>
    </citation>
    <scope>NUCLEOTIDE SEQUENCE [LARGE SCALE GENOMIC DNA]</scope>
    <source>
        <strain evidence="7 8">DSM 23325</strain>
    </source>
</reference>
<dbReference type="RefSeq" id="WP_091195384.1">
    <property type="nucleotide sequence ID" value="NZ_FOKC01000001.1"/>
</dbReference>
<keyword evidence="2 7" id="KW-0255">Endonuclease</keyword>
<evidence type="ECO:0000256" key="3">
    <source>
        <dbReference type="ARBA" id="ARBA00022763"/>
    </source>
</evidence>